<reference evidence="4" key="1">
    <citation type="submission" date="2021-12" db="EMBL/GenBank/DDBJ databases">
        <authorList>
            <person name="Rodrigo-Torres L."/>
            <person name="Arahal R. D."/>
            <person name="Lucena T."/>
        </authorList>
    </citation>
    <scope>NUCLEOTIDE SEQUENCE</scope>
    <source>
        <strain evidence="4">CECT 8226</strain>
    </source>
</reference>
<dbReference type="InterPro" id="IPR003423">
    <property type="entry name" value="OMP_efflux"/>
</dbReference>
<keyword evidence="2" id="KW-0812">Transmembrane</keyword>
<organism evidence="4 5">
    <name type="scientific">Vibrio hippocampi</name>
    <dbReference type="NCBI Taxonomy" id="654686"/>
    <lineage>
        <taxon>Bacteria</taxon>
        <taxon>Pseudomonadati</taxon>
        <taxon>Pseudomonadota</taxon>
        <taxon>Gammaproteobacteria</taxon>
        <taxon>Vibrionales</taxon>
        <taxon>Vibrionaceae</taxon>
        <taxon>Vibrio</taxon>
    </lineage>
</organism>
<evidence type="ECO:0000313" key="4">
    <source>
        <dbReference type="EMBL" id="CAH0529004.1"/>
    </source>
</evidence>
<dbReference type="Pfam" id="PF02321">
    <property type="entry name" value="OEP"/>
    <property type="match status" value="2"/>
</dbReference>
<comment type="similarity">
    <text evidence="1 2">Belongs to the outer membrane factor (OMF) (TC 1.B.17) family.</text>
</comment>
<dbReference type="Gene3D" id="2.20.200.10">
    <property type="entry name" value="Outer membrane efflux proteins (OEP)"/>
    <property type="match status" value="1"/>
</dbReference>
<dbReference type="RefSeq" id="WP_237485856.1">
    <property type="nucleotide sequence ID" value="NZ_CAKLCM010000003.1"/>
</dbReference>
<dbReference type="PANTHER" id="PTHR30203">
    <property type="entry name" value="OUTER MEMBRANE CATION EFFLUX PROTEIN"/>
    <property type="match status" value="1"/>
</dbReference>
<evidence type="ECO:0000256" key="1">
    <source>
        <dbReference type="ARBA" id="ARBA00007613"/>
    </source>
</evidence>
<keyword evidence="3" id="KW-0175">Coiled coil</keyword>
<evidence type="ECO:0000256" key="3">
    <source>
        <dbReference type="SAM" id="Coils"/>
    </source>
</evidence>
<dbReference type="Gene3D" id="1.20.1600.10">
    <property type="entry name" value="Outer membrane efflux proteins (OEP)"/>
    <property type="match status" value="1"/>
</dbReference>
<evidence type="ECO:0000256" key="2">
    <source>
        <dbReference type="RuleBase" id="RU362097"/>
    </source>
</evidence>
<dbReference type="EMBL" id="CAKLCM010000003">
    <property type="protein sequence ID" value="CAH0529004.1"/>
    <property type="molecule type" value="Genomic_DNA"/>
</dbReference>
<dbReference type="Proteomes" id="UP000838160">
    <property type="component" value="Unassembled WGS sequence"/>
</dbReference>
<dbReference type="SUPFAM" id="SSF56954">
    <property type="entry name" value="Outer membrane efflux proteins (OEP)"/>
    <property type="match status" value="1"/>
</dbReference>
<proteinExistence type="inferred from homology"/>
<keyword evidence="5" id="KW-1185">Reference proteome</keyword>
<evidence type="ECO:0000313" key="5">
    <source>
        <dbReference type="Proteomes" id="UP000838160"/>
    </source>
</evidence>
<dbReference type="PANTHER" id="PTHR30203:SF25">
    <property type="entry name" value="OUTER MEMBRANE PROTEIN-RELATED"/>
    <property type="match status" value="1"/>
</dbReference>
<feature type="coiled-coil region" evidence="3">
    <location>
        <begin position="415"/>
        <end position="442"/>
    </location>
</feature>
<comment type="subcellular location">
    <subcellularLocation>
        <location evidence="2">Cell outer membrane</location>
        <topology evidence="2">Lipid-anchor</topology>
    </subcellularLocation>
</comment>
<accession>A0ABM8ZLJ1</accession>
<dbReference type="InterPro" id="IPR010131">
    <property type="entry name" value="MdtP/NodT-like"/>
</dbReference>
<protein>
    <submittedName>
        <fullName evidence="4">Outer membrane protein OprM</fullName>
    </submittedName>
</protein>
<sequence>MNINYSLSRVKPIALFVGSLLLTGCAVGPDYQAPSVPMAEAYLYSTTDNAIKQDYWWHEFHDETLNQLVADAQQQNIPLKLAAQRIKMANSYRTVVESFKVPSISVGAGYVNYQLSKNDSLLGPALNPLGSSVSGLPDSVSGMTLLDNQHDGGFVAASIAWELDLFGRIDRQSNAAEIRVEQAQIYQSGLTTLITADLVHNYLQLRGAQQRYQLLEANVADQQKTLDLVRKVVRAGYGSDLDIAQAESMLAATESLLPQLEIAQQVHKQRLSMLLGEPLTQIDIRVANAQPLPELTGVIPVGLPSDLLQRRPDIRMAEREMAAVNEELAASVANRYPKFFLTGAPGLSAGSFDDLFSSDSFGWVGSVGVSWNVFDGGRGKAAVDINQARFDSALLSYQHAVDSAFTEVDSLLFTYGKSQENQQRLNRALASAEKALGKAESLYQAGLIDHVSVLDAQRQKRMMEDRQIVARLQTAQVTIGLHKALGGDWSLAREETSATETNDSE</sequence>
<keyword evidence="2" id="KW-0449">Lipoprotein</keyword>
<comment type="caution">
    <text evidence="4">The sequence shown here is derived from an EMBL/GenBank/DDBJ whole genome shotgun (WGS) entry which is preliminary data.</text>
</comment>
<gene>
    <name evidence="4" type="primary">oprM</name>
    <name evidence="4" type="ORF">VHP8226_03002</name>
</gene>
<name>A0ABM8ZLJ1_9VIBR</name>
<keyword evidence="2" id="KW-0472">Membrane</keyword>
<dbReference type="NCBIfam" id="TIGR01845">
    <property type="entry name" value="outer_NodT"/>
    <property type="match status" value="1"/>
</dbReference>
<keyword evidence="2" id="KW-1134">Transmembrane beta strand</keyword>
<keyword evidence="2" id="KW-0564">Palmitate</keyword>